<dbReference type="InterPro" id="IPR009414">
    <property type="entry name" value="DUF1064"/>
</dbReference>
<reference evidence="1" key="1">
    <citation type="submission" date="2019-10" db="EMBL/GenBank/DDBJ databases">
        <title>Lactobacillus agilis SY212 Whole Genome Sequencing Project.</title>
        <authorList>
            <person name="Suzuki S."/>
            <person name="Endo A."/>
            <person name="Maeno S."/>
            <person name="Shiwa Y."/>
            <person name="Matsutani M."/>
            <person name="Kajikawa A."/>
        </authorList>
    </citation>
    <scope>NUCLEOTIDE SEQUENCE</scope>
    <source>
        <strain evidence="1">SY212</strain>
    </source>
</reference>
<dbReference type="EMBL" id="BLAM01000017">
    <property type="protein sequence ID" value="GET05112.1"/>
    <property type="molecule type" value="Genomic_DNA"/>
</dbReference>
<dbReference type="AlphaFoldDB" id="A0A6F9XIM9"/>
<organism evidence="1">
    <name type="scientific">Ligilactobacillus agilis</name>
    <dbReference type="NCBI Taxonomy" id="1601"/>
    <lineage>
        <taxon>Bacteria</taxon>
        <taxon>Bacillati</taxon>
        <taxon>Bacillota</taxon>
        <taxon>Bacilli</taxon>
        <taxon>Lactobacillales</taxon>
        <taxon>Lactobacillaceae</taxon>
        <taxon>Ligilactobacillus</taxon>
    </lineage>
</organism>
<dbReference type="Proteomes" id="UP000494265">
    <property type="component" value="Unassembled WGS sequence"/>
</dbReference>
<name>A0A6F9XIM9_9LACO</name>
<evidence type="ECO:0000313" key="1">
    <source>
        <dbReference type="EMBL" id="GET05112.1"/>
    </source>
</evidence>
<sequence length="155" mass="17835">MTARRKVTSASHFGKKSTVDGYKFDSQKELDFYLRYIKNGGYEFEVQKNLVLVDKFPLGSHNVRSVSYKADFVVLEGSRIKHVYDVKNGFNGYAIDDKSQLKFKLVAQKYHVPVEVVVLRKHDFKVGILGTTKKIETQVKTNIDYEYSELIGDEN</sequence>
<protein>
    <recommendedName>
        <fullName evidence="2">DUF1064 domain-containing protein</fullName>
    </recommendedName>
</protein>
<gene>
    <name evidence="1" type="ORF">SY212_01420</name>
</gene>
<evidence type="ECO:0008006" key="2">
    <source>
        <dbReference type="Google" id="ProtNLM"/>
    </source>
</evidence>
<accession>A0A6F9XIM9</accession>
<comment type="caution">
    <text evidence="1">The sequence shown here is derived from an EMBL/GenBank/DDBJ whole genome shotgun (WGS) entry which is preliminary data.</text>
</comment>
<proteinExistence type="predicted"/>
<dbReference type="Pfam" id="PF06356">
    <property type="entry name" value="DUF1064"/>
    <property type="match status" value="1"/>
</dbReference>
<dbReference type="RefSeq" id="WP_172584023.1">
    <property type="nucleotide sequence ID" value="NZ_BLAM01000017.1"/>
</dbReference>